<evidence type="ECO:0000256" key="1">
    <source>
        <dbReference type="ARBA" id="ARBA00004651"/>
    </source>
</evidence>
<keyword evidence="3 6" id="KW-0812">Transmembrane</keyword>
<name>A0A1H1DTA8_9ACTN</name>
<feature type="domain" description="DUF3817" evidence="7">
    <location>
        <begin position="10"/>
        <end position="95"/>
    </location>
</feature>
<evidence type="ECO:0000256" key="3">
    <source>
        <dbReference type="ARBA" id="ARBA00022692"/>
    </source>
</evidence>
<reference evidence="9" key="1">
    <citation type="submission" date="2016-10" db="EMBL/GenBank/DDBJ databases">
        <authorList>
            <person name="Varghese N."/>
            <person name="Submissions S."/>
        </authorList>
    </citation>
    <scope>NUCLEOTIDE SEQUENCE [LARGE SCALE GENOMIC DNA]</scope>
    <source>
        <strain evidence="9">DSM 45459</strain>
    </source>
</reference>
<keyword evidence="9" id="KW-1185">Reference proteome</keyword>
<evidence type="ECO:0000313" key="8">
    <source>
        <dbReference type="EMBL" id="SDQ79762.1"/>
    </source>
</evidence>
<dbReference type="PANTHER" id="PTHR40077">
    <property type="entry name" value="MEMBRANE PROTEIN-RELATED"/>
    <property type="match status" value="1"/>
</dbReference>
<dbReference type="Proteomes" id="UP000199301">
    <property type="component" value="Unassembled WGS sequence"/>
</dbReference>
<evidence type="ECO:0000259" key="7">
    <source>
        <dbReference type="Pfam" id="PF12823"/>
    </source>
</evidence>
<evidence type="ECO:0000256" key="2">
    <source>
        <dbReference type="ARBA" id="ARBA00022475"/>
    </source>
</evidence>
<keyword evidence="5 6" id="KW-0472">Membrane</keyword>
<feature type="transmembrane region" description="Helical" evidence="6">
    <location>
        <begin position="44"/>
        <end position="64"/>
    </location>
</feature>
<sequence>MIRVFRTCVGWFRLIAVAEAISWAGLLIAMVFKYGFGQPEGVTVMGWVHGLVFTAYVLVSLIAYGPLRWSFRVLVLALVASVPPFASVVFERWALRRGLLSTPEELGPTSWSRLIGALRALN</sequence>
<dbReference type="EMBL" id="FNKO01000002">
    <property type="protein sequence ID" value="SDQ79762.1"/>
    <property type="molecule type" value="Genomic_DNA"/>
</dbReference>
<dbReference type="NCBIfam" id="TIGR03954">
    <property type="entry name" value="integ_memb_HG"/>
    <property type="match status" value="1"/>
</dbReference>
<dbReference type="STRING" id="995062.SAMN04489718_2227"/>
<keyword evidence="2" id="KW-1003">Cell membrane</keyword>
<dbReference type="GO" id="GO:0005886">
    <property type="term" value="C:plasma membrane"/>
    <property type="evidence" value="ECO:0007669"/>
    <property type="project" value="UniProtKB-SubCell"/>
</dbReference>
<feature type="transmembrane region" description="Helical" evidence="6">
    <location>
        <begin position="12"/>
        <end position="32"/>
    </location>
</feature>
<dbReference type="InterPro" id="IPR023845">
    <property type="entry name" value="DUF3817_TM"/>
</dbReference>
<dbReference type="AlphaFoldDB" id="A0A1H1DTA8"/>
<evidence type="ECO:0000313" key="9">
    <source>
        <dbReference type="Proteomes" id="UP000199301"/>
    </source>
</evidence>
<comment type="subcellular location">
    <subcellularLocation>
        <location evidence="1">Cell membrane</location>
        <topology evidence="1">Multi-pass membrane protein</topology>
    </subcellularLocation>
</comment>
<protein>
    <submittedName>
        <fullName evidence="8">Integral membrane protein</fullName>
    </submittedName>
</protein>
<dbReference type="PANTHER" id="PTHR40077:SF1">
    <property type="entry name" value="MEMBRANE PROTEIN"/>
    <property type="match status" value="1"/>
</dbReference>
<dbReference type="Pfam" id="PF12823">
    <property type="entry name" value="DUF3817"/>
    <property type="match status" value="1"/>
</dbReference>
<keyword evidence="4 6" id="KW-1133">Transmembrane helix</keyword>
<proteinExistence type="predicted"/>
<evidence type="ECO:0000256" key="4">
    <source>
        <dbReference type="ARBA" id="ARBA00022989"/>
    </source>
</evidence>
<evidence type="ECO:0000256" key="6">
    <source>
        <dbReference type="SAM" id="Phobius"/>
    </source>
</evidence>
<gene>
    <name evidence="8" type="ORF">SAMN04489718_2227</name>
</gene>
<evidence type="ECO:0000256" key="5">
    <source>
        <dbReference type="ARBA" id="ARBA00023136"/>
    </source>
</evidence>
<feature type="transmembrane region" description="Helical" evidence="6">
    <location>
        <begin position="71"/>
        <end position="90"/>
    </location>
</feature>
<accession>A0A1H1DTA8</accession>
<organism evidence="8 9">
    <name type="scientific">Actinopolyspora saharensis</name>
    <dbReference type="NCBI Taxonomy" id="995062"/>
    <lineage>
        <taxon>Bacteria</taxon>
        <taxon>Bacillati</taxon>
        <taxon>Actinomycetota</taxon>
        <taxon>Actinomycetes</taxon>
        <taxon>Actinopolysporales</taxon>
        <taxon>Actinopolysporaceae</taxon>
        <taxon>Actinopolyspora</taxon>
    </lineage>
</organism>